<evidence type="ECO:0000256" key="3">
    <source>
        <dbReference type="SAM" id="MobiDB-lite"/>
    </source>
</evidence>
<dbReference type="PANTHER" id="PTHR47637">
    <property type="entry name" value="CHAPERONE SURA"/>
    <property type="match status" value="1"/>
</dbReference>
<keyword evidence="2" id="KW-0697">Rotamase</keyword>
<dbReference type="Pfam" id="PF00639">
    <property type="entry name" value="Rotamase"/>
    <property type="match status" value="1"/>
</dbReference>
<name>A0A1I5WK53_HYMAR</name>
<dbReference type="PANTHER" id="PTHR47637:SF1">
    <property type="entry name" value="CHAPERONE SURA"/>
    <property type="match status" value="1"/>
</dbReference>
<accession>A0A1I5WK53</accession>
<proteinExistence type="predicted"/>
<evidence type="ECO:0000256" key="1">
    <source>
        <dbReference type="ARBA" id="ARBA00022729"/>
    </source>
</evidence>
<keyword evidence="7" id="KW-1185">Reference proteome</keyword>
<evidence type="ECO:0000313" key="7">
    <source>
        <dbReference type="Proteomes" id="UP000199029"/>
    </source>
</evidence>
<dbReference type="InterPro" id="IPR023058">
    <property type="entry name" value="PPIase_PpiC_CS"/>
</dbReference>
<evidence type="ECO:0000313" key="6">
    <source>
        <dbReference type="EMBL" id="SFQ20135.1"/>
    </source>
</evidence>
<feature type="domain" description="PpiC" evidence="5">
    <location>
        <begin position="252"/>
        <end position="352"/>
    </location>
</feature>
<dbReference type="PROSITE" id="PS01096">
    <property type="entry name" value="PPIC_PPIASE_1"/>
    <property type="match status" value="1"/>
</dbReference>
<feature type="transmembrane region" description="Helical" evidence="4">
    <location>
        <begin position="28"/>
        <end position="49"/>
    </location>
</feature>
<sequence>MRTIHSPPILFFRLQALFATFRAGRRSLFLSAHGFIVKFVGPFVCYASVAQAPALGRRALHYYSMLFKVNRAAALALLTLLLLLGFAPASQAQLGITRTRGQQLLDGIVVKVDNQIVLQSDVENIYLQELARAEGKPLPPDFKCKILQSLVLNKLMLARAEVDSVTVSDQQVNGEVDRRMAYFVQQIGSEKRLEEQYNKPIKALKDDLRPQIKDQLTQQKMQETITGKVAVTPREVAQYFSKVPKDSLPYFSTEVEVGQIIITAQVNDKAKQAAIAKLNDLRGQIQGGADFATLAKQYSEDPGSAKEGGYLGFFGRGELVPEYEAASMKLEPGQMSPVVQSQFGFHLIQFIERKGNKYSTRHILLKPEAGAADASEAAKTLTKLRRQILSDSTSFAKAAKDFSSDKSSSGNGGLLQNRQDGGTRMPLDKLDPAVFFTIDTMKVGSITRPLPYRTDDGKDAMRIIWLKSNTPPHQANLQEDYQKIAAAALNEKRNKALDEWFLKNRGTVYLEIAPEYAQCKVLDVAER</sequence>
<keyword evidence="4" id="KW-1133">Transmembrane helix</keyword>
<dbReference type="PROSITE" id="PS50198">
    <property type="entry name" value="PPIC_PPIASE_2"/>
    <property type="match status" value="2"/>
</dbReference>
<dbReference type="STRING" id="1227077.SAMN04515668_1365"/>
<dbReference type="Proteomes" id="UP000199029">
    <property type="component" value="Unassembled WGS sequence"/>
</dbReference>
<keyword evidence="4" id="KW-0812">Transmembrane</keyword>
<dbReference type="Pfam" id="PF13624">
    <property type="entry name" value="SurA_N_3"/>
    <property type="match status" value="1"/>
</dbReference>
<feature type="transmembrane region" description="Helical" evidence="4">
    <location>
        <begin position="69"/>
        <end position="89"/>
    </location>
</feature>
<dbReference type="Gene3D" id="3.10.50.40">
    <property type="match status" value="2"/>
</dbReference>
<protein>
    <submittedName>
        <fullName evidence="6">Periplasmic chaperone for outer membrane proteins SurA</fullName>
    </submittedName>
</protein>
<dbReference type="Gene3D" id="1.10.4030.10">
    <property type="entry name" value="Porin chaperone SurA, peptide-binding domain"/>
    <property type="match status" value="1"/>
</dbReference>
<dbReference type="Pfam" id="PF13616">
    <property type="entry name" value="Rotamase_3"/>
    <property type="match status" value="1"/>
</dbReference>
<organism evidence="6 7">
    <name type="scientific">Hymenobacter arizonensis</name>
    <name type="common">Siccationidurans arizonensis</name>
    <dbReference type="NCBI Taxonomy" id="1227077"/>
    <lineage>
        <taxon>Bacteria</taxon>
        <taxon>Pseudomonadati</taxon>
        <taxon>Bacteroidota</taxon>
        <taxon>Cytophagia</taxon>
        <taxon>Cytophagales</taxon>
        <taxon>Hymenobacteraceae</taxon>
        <taxon>Hymenobacter</taxon>
    </lineage>
</organism>
<feature type="region of interest" description="Disordered" evidence="3">
    <location>
        <begin position="401"/>
        <end position="426"/>
    </location>
</feature>
<dbReference type="SUPFAM" id="SSF109998">
    <property type="entry name" value="Triger factor/SurA peptide-binding domain-like"/>
    <property type="match status" value="1"/>
</dbReference>
<evidence type="ECO:0000259" key="5">
    <source>
        <dbReference type="PROSITE" id="PS50198"/>
    </source>
</evidence>
<keyword evidence="1" id="KW-0732">Signal</keyword>
<dbReference type="EMBL" id="FOXS01000002">
    <property type="protein sequence ID" value="SFQ20135.1"/>
    <property type="molecule type" value="Genomic_DNA"/>
</dbReference>
<gene>
    <name evidence="6" type="ORF">SAMN04515668_1365</name>
</gene>
<evidence type="ECO:0000256" key="2">
    <source>
        <dbReference type="PROSITE-ProRule" id="PRU00278"/>
    </source>
</evidence>
<keyword evidence="4" id="KW-0472">Membrane</keyword>
<dbReference type="AlphaFoldDB" id="A0A1I5WK53"/>
<keyword evidence="2" id="KW-0413">Isomerase</keyword>
<dbReference type="InterPro" id="IPR027304">
    <property type="entry name" value="Trigger_fact/SurA_dom_sf"/>
</dbReference>
<dbReference type="SUPFAM" id="SSF54534">
    <property type="entry name" value="FKBP-like"/>
    <property type="match status" value="2"/>
</dbReference>
<dbReference type="InterPro" id="IPR050280">
    <property type="entry name" value="OMP_Chaperone_SurA"/>
</dbReference>
<dbReference type="InterPro" id="IPR000297">
    <property type="entry name" value="PPIase_PpiC"/>
</dbReference>
<dbReference type="InterPro" id="IPR046357">
    <property type="entry name" value="PPIase_dom_sf"/>
</dbReference>
<evidence type="ECO:0000256" key="4">
    <source>
        <dbReference type="SAM" id="Phobius"/>
    </source>
</evidence>
<feature type="domain" description="PpiC" evidence="5">
    <location>
        <begin position="355"/>
        <end position="465"/>
    </location>
</feature>
<dbReference type="GO" id="GO:0003755">
    <property type="term" value="F:peptidyl-prolyl cis-trans isomerase activity"/>
    <property type="evidence" value="ECO:0007669"/>
    <property type="project" value="UniProtKB-KW"/>
</dbReference>
<reference evidence="7" key="1">
    <citation type="submission" date="2016-10" db="EMBL/GenBank/DDBJ databases">
        <authorList>
            <person name="Varghese N."/>
            <person name="Submissions S."/>
        </authorList>
    </citation>
    <scope>NUCLEOTIDE SEQUENCE [LARGE SCALE GENOMIC DNA]</scope>
    <source>
        <strain evidence="7">OR362-8,ATCC BAA-1266,JCM 13504</strain>
    </source>
</reference>